<gene>
    <name evidence="2" type="ORF">PFISCL1PPCAC_13776</name>
</gene>
<evidence type="ECO:0000256" key="1">
    <source>
        <dbReference type="SAM" id="Phobius"/>
    </source>
</evidence>
<dbReference type="EMBL" id="BTSY01000004">
    <property type="protein sequence ID" value="GMT22479.1"/>
    <property type="molecule type" value="Genomic_DNA"/>
</dbReference>
<evidence type="ECO:0000313" key="2">
    <source>
        <dbReference type="EMBL" id="GMT22479.1"/>
    </source>
</evidence>
<evidence type="ECO:0000313" key="3">
    <source>
        <dbReference type="Proteomes" id="UP001432322"/>
    </source>
</evidence>
<reference evidence="2" key="1">
    <citation type="submission" date="2023-10" db="EMBL/GenBank/DDBJ databases">
        <title>Genome assembly of Pristionchus species.</title>
        <authorList>
            <person name="Yoshida K."/>
            <person name="Sommer R.J."/>
        </authorList>
    </citation>
    <scope>NUCLEOTIDE SEQUENCE</scope>
    <source>
        <strain evidence="2">RS5133</strain>
    </source>
</reference>
<proteinExistence type="predicted"/>
<dbReference type="AlphaFoldDB" id="A0AAV5VXM7"/>
<dbReference type="Proteomes" id="UP001432322">
    <property type="component" value="Unassembled WGS sequence"/>
</dbReference>
<accession>A0AAV5VXM7</accession>
<keyword evidence="1" id="KW-0812">Transmembrane</keyword>
<organism evidence="2 3">
    <name type="scientific">Pristionchus fissidentatus</name>
    <dbReference type="NCBI Taxonomy" id="1538716"/>
    <lineage>
        <taxon>Eukaryota</taxon>
        <taxon>Metazoa</taxon>
        <taxon>Ecdysozoa</taxon>
        <taxon>Nematoda</taxon>
        <taxon>Chromadorea</taxon>
        <taxon>Rhabditida</taxon>
        <taxon>Rhabditina</taxon>
        <taxon>Diplogasteromorpha</taxon>
        <taxon>Diplogasteroidea</taxon>
        <taxon>Neodiplogasteridae</taxon>
        <taxon>Pristionchus</taxon>
    </lineage>
</organism>
<keyword evidence="3" id="KW-1185">Reference proteome</keyword>
<comment type="caution">
    <text evidence="2">The sequence shown here is derived from an EMBL/GenBank/DDBJ whole genome shotgun (WGS) entry which is preliminary data.</text>
</comment>
<feature type="transmembrane region" description="Helical" evidence="1">
    <location>
        <begin position="24"/>
        <end position="43"/>
    </location>
</feature>
<protein>
    <submittedName>
        <fullName evidence="2">Uncharacterized protein</fullName>
    </submittedName>
</protein>
<feature type="transmembrane region" description="Helical" evidence="1">
    <location>
        <begin position="64"/>
        <end position="84"/>
    </location>
</feature>
<keyword evidence="1" id="KW-0472">Membrane</keyword>
<feature type="non-terminal residue" evidence="2">
    <location>
        <position position="86"/>
    </location>
</feature>
<keyword evidence="1" id="KW-1133">Transmembrane helix</keyword>
<name>A0AAV5VXM7_9BILA</name>
<feature type="non-terminal residue" evidence="2">
    <location>
        <position position="1"/>
    </location>
</feature>
<sequence length="86" mass="9624">RSGRLQIYSSIFQLLLVLARNLETLTAIVVVIASIALCILIFIRMRLIIPANSRFQLSHRQSMVIMGLTSFIFLVNIPGFALYAGD</sequence>